<keyword evidence="2" id="KW-0479">Metal-binding</keyword>
<reference evidence="5 6" key="1">
    <citation type="submission" date="2022-03" db="EMBL/GenBank/DDBJ databases">
        <title>Genome data of Colletotrichum spp.</title>
        <authorList>
            <person name="Utami Y.D."/>
            <person name="Hiruma K."/>
        </authorList>
    </citation>
    <scope>NUCLEOTIDE SEQUENCE [LARGE SCALE GENOMIC DNA]</scope>
    <source>
        <strain evidence="5 6">MAFF 239500</strain>
    </source>
</reference>
<dbReference type="PANTHER" id="PTHR28620">
    <property type="entry name" value="CENTROMERE PROTEIN V"/>
    <property type="match status" value="1"/>
</dbReference>
<evidence type="ECO:0000256" key="1">
    <source>
        <dbReference type="ARBA" id="ARBA00005495"/>
    </source>
</evidence>
<dbReference type="GeneID" id="73329650"/>
<organism evidence="5 6">
    <name type="scientific">Colletotrichum spaethianum</name>
    <dbReference type="NCBI Taxonomy" id="700344"/>
    <lineage>
        <taxon>Eukaryota</taxon>
        <taxon>Fungi</taxon>
        <taxon>Dikarya</taxon>
        <taxon>Ascomycota</taxon>
        <taxon>Pezizomycotina</taxon>
        <taxon>Sordariomycetes</taxon>
        <taxon>Hypocreomycetidae</taxon>
        <taxon>Glomerellales</taxon>
        <taxon>Glomerellaceae</taxon>
        <taxon>Colletotrichum</taxon>
        <taxon>Colletotrichum spaethianum species complex</taxon>
    </lineage>
</organism>
<evidence type="ECO:0000313" key="5">
    <source>
        <dbReference type="EMBL" id="GKT48667.1"/>
    </source>
</evidence>
<dbReference type="PANTHER" id="PTHR28620:SF1">
    <property type="entry name" value="CENP-V_GFA DOMAIN-CONTAINING PROTEIN"/>
    <property type="match status" value="1"/>
</dbReference>
<dbReference type="SUPFAM" id="SSF51316">
    <property type="entry name" value="Mss4-like"/>
    <property type="match status" value="2"/>
</dbReference>
<evidence type="ECO:0000256" key="2">
    <source>
        <dbReference type="ARBA" id="ARBA00022723"/>
    </source>
</evidence>
<dbReference type="RefSeq" id="XP_049131017.1">
    <property type="nucleotide sequence ID" value="XM_049275060.1"/>
</dbReference>
<feature type="domain" description="CENP-V/GFA" evidence="4">
    <location>
        <begin position="151"/>
        <end position="298"/>
    </location>
</feature>
<dbReference type="InterPro" id="IPR052355">
    <property type="entry name" value="CENP-V-like"/>
</dbReference>
<dbReference type="GO" id="GO:0016846">
    <property type="term" value="F:carbon-sulfur lyase activity"/>
    <property type="evidence" value="ECO:0007669"/>
    <property type="project" value="InterPro"/>
</dbReference>
<proteinExistence type="inferred from homology"/>
<sequence length="305" mass="34335">MTELKEQESNRTYRGNCHCAAFVYEVDLPEIKTVSECNCSICTKKGTLWVMPAPEKFRVVKGAEKDLSSYKFGSEQMIHKFCGNCGTAIMVDFPNGPPNMKIALNVRSIQDLDTLKLERKPFNGASYGAQYEPPAHRGPRPTAKIEGGKLYNGSCHCGAVTVAVISKPIDETYEDTIIDCNCSICERVSRYPDRVHAHNAYIWVKPDADQLVLSGEDDNIGRYTFSHRILAKTFCKTCGVPLTNQFNPLTEEEYNALTEKAQFWHKWSKDKHPVNVRVLHGVDLKSLKIHHVDGKTEHQPGYVNP</sequence>
<dbReference type="EMBL" id="BQXU01000024">
    <property type="protein sequence ID" value="GKT48667.1"/>
    <property type="molecule type" value="Genomic_DNA"/>
</dbReference>
<name>A0AA37PAI4_9PEZI</name>
<comment type="caution">
    <text evidence="5">The sequence shown here is derived from an EMBL/GenBank/DDBJ whole genome shotgun (WGS) entry which is preliminary data.</text>
</comment>
<dbReference type="AlphaFoldDB" id="A0AA37PAI4"/>
<keyword evidence="6" id="KW-1185">Reference proteome</keyword>
<protein>
    <submittedName>
        <fullName evidence="5">Centromere protein V</fullName>
    </submittedName>
</protein>
<dbReference type="GO" id="GO:0046872">
    <property type="term" value="F:metal ion binding"/>
    <property type="evidence" value="ECO:0007669"/>
    <property type="project" value="UniProtKB-KW"/>
</dbReference>
<evidence type="ECO:0000259" key="4">
    <source>
        <dbReference type="PROSITE" id="PS51891"/>
    </source>
</evidence>
<feature type="domain" description="CENP-V/GFA" evidence="4">
    <location>
        <begin position="13"/>
        <end position="128"/>
    </location>
</feature>
<dbReference type="PROSITE" id="PS51891">
    <property type="entry name" value="CENP_V_GFA"/>
    <property type="match status" value="2"/>
</dbReference>
<evidence type="ECO:0000256" key="3">
    <source>
        <dbReference type="ARBA" id="ARBA00022833"/>
    </source>
</evidence>
<accession>A0AA37PAI4</accession>
<gene>
    <name evidence="5" type="ORF">ColSpa_08848</name>
</gene>
<comment type="similarity">
    <text evidence="1">Belongs to the Gfa family.</text>
</comment>
<dbReference type="Proteomes" id="UP001055115">
    <property type="component" value="Unassembled WGS sequence"/>
</dbReference>
<dbReference type="Pfam" id="PF04828">
    <property type="entry name" value="GFA"/>
    <property type="match status" value="2"/>
</dbReference>
<dbReference type="InterPro" id="IPR011057">
    <property type="entry name" value="Mss4-like_sf"/>
</dbReference>
<dbReference type="InterPro" id="IPR006913">
    <property type="entry name" value="CENP-V/GFA"/>
</dbReference>
<keyword evidence="3" id="KW-0862">Zinc</keyword>
<evidence type="ECO:0000313" key="6">
    <source>
        <dbReference type="Proteomes" id="UP001055115"/>
    </source>
</evidence>
<dbReference type="Gene3D" id="2.170.150.70">
    <property type="match status" value="2"/>
</dbReference>